<keyword evidence="2" id="KW-1133">Transmembrane helix</keyword>
<name>A0AAD5VZV5_9AGAR</name>
<keyword evidence="2" id="KW-0472">Membrane</keyword>
<organism evidence="3 4">
    <name type="scientific">Leucocoprinus birnbaumii</name>
    <dbReference type="NCBI Taxonomy" id="56174"/>
    <lineage>
        <taxon>Eukaryota</taxon>
        <taxon>Fungi</taxon>
        <taxon>Dikarya</taxon>
        <taxon>Basidiomycota</taxon>
        <taxon>Agaricomycotina</taxon>
        <taxon>Agaricomycetes</taxon>
        <taxon>Agaricomycetidae</taxon>
        <taxon>Agaricales</taxon>
        <taxon>Agaricineae</taxon>
        <taxon>Agaricaceae</taxon>
        <taxon>Leucocoprinus</taxon>
    </lineage>
</organism>
<sequence length="280" mass="30733">MEVTSTFLSVQTQESTLVITVTHFPEDTPTSTKRPIHYSLPVVDVPTGGSAISSTNAVIQVATLTKVVEVPHTITAVVTFTNAQPESTGKSSSSDLSPPPNSSDRNQLSNRHLARILPPVLITPFLIVGLILIFLYRRRTLRKRRLGESKPIPFVATSQHHVSISNSEHGHENNPRIHPTIPGQIVKTRVDRPTSNQFHHRFTTATRLQGIDIARTAGHPPNANPGNIQPQFLVRSLNAAGDPTPLTQADLLRLQTQLADIEARRINVTPPPDYSPHHPD</sequence>
<dbReference type="EMBL" id="JANIEX010000055">
    <property type="protein sequence ID" value="KAJ3574851.1"/>
    <property type="molecule type" value="Genomic_DNA"/>
</dbReference>
<evidence type="ECO:0000256" key="1">
    <source>
        <dbReference type="SAM" id="MobiDB-lite"/>
    </source>
</evidence>
<feature type="transmembrane region" description="Helical" evidence="2">
    <location>
        <begin position="116"/>
        <end position="136"/>
    </location>
</feature>
<evidence type="ECO:0000313" key="3">
    <source>
        <dbReference type="EMBL" id="KAJ3574851.1"/>
    </source>
</evidence>
<protein>
    <submittedName>
        <fullName evidence="3">Uncharacterized protein</fullName>
    </submittedName>
</protein>
<reference evidence="3" key="1">
    <citation type="submission" date="2022-07" db="EMBL/GenBank/DDBJ databases">
        <title>Genome Sequence of Leucocoprinus birnbaumii.</title>
        <authorList>
            <person name="Buettner E."/>
        </authorList>
    </citation>
    <scope>NUCLEOTIDE SEQUENCE</scope>
    <source>
        <strain evidence="3">VT141</strain>
    </source>
</reference>
<gene>
    <name evidence="3" type="ORF">NP233_g1475</name>
</gene>
<evidence type="ECO:0000313" key="4">
    <source>
        <dbReference type="Proteomes" id="UP001213000"/>
    </source>
</evidence>
<dbReference type="Proteomes" id="UP001213000">
    <property type="component" value="Unassembled WGS sequence"/>
</dbReference>
<proteinExistence type="predicted"/>
<keyword evidence="2" id="KW-0812">Transmembrane</keyword>
<keyword evidence="4" id="KW-1185">Reference proteome</keyword>
<accession>A0AAD5VZV5</accession>
<feature type="region of interest" description="Disordered" evidence="1">
    <location>
        <begin position="84"/>
        <end position="107"/>
    </location>
</feature>
<dbReference type="AlphaFoldDB" id="A0AAD5VZV5"/>
<comment type="caution">
    <text evidence="3">The sequence shown here is derived from an EMBL/GenBank/DDBJ whole genome shotgun (WGS) entry which is preliminary data.</text>
</comment>
<evidence type="ECO:0000256" key="2">
    <source>
        <dbReference type="SAM" id="Phobius"/>
    </source>
</evidence>